<evidence type="ECO:0000313" key="2">
    <source>
        <dbReference type="Proteomes" id="UP001497535"/>
    </source>
</evidence>
<comment type="caution">
    <text evidence="1">The sequence shown here is derived from an EMBL/GenBank/DDBJ whole genome shotgun (WGS) entry which is preliminary data.</text>
</comment>
<reference evidence="1" key="1">
    <citation type="submission" date="2023-11" db="EMBL/GenBank/DDBJ databases">
        <authorList>
            <person name="Poullet M."/>
        </authorList>
    </citation>
    <scope>NUCLEOTIDE SEQUENCE</scope>
    <source>
        <strain evidence="1">E1834</strain>
    </source>
</reference>
<proteinExistence type="predicted"/>
<keyword evidence="2" id="KW-1185">Reference proteome</keyword>
<protein>
    <submittedName>
        <fullName evidence="1">Uncharacterized protein</fullName>
    </submittedName>
</protein>
<evidence type="ECO:0000313" key="1">
    <source>
        <dbReference type="EMBL" id="CAK5010899.1"/>
    </source>
</evidence>
<organism evidence="1 2">
    <name type="scientific">Meloidogyne enterolobii</name>
    <name type="common">Root-knot nematode worm</name>
    <name type="synonym">Meloidogyne mayaguensis</name>
    <dbReference type="NCBI Taxonomy" id="390850"/>
    <lineage>
        <taxon>Eukaryota</taxon>
        <taxon>Metazoa</taxon>
        <taxon>Ecdysozoa</taxon>
        <taxon>Nematoda</taxon>
        <taxon>Chromadorea</taxon>
        <taxon>Rhabditida</taxon>
        <taxon>Tylenchina</taxon>
        <taxon>Tylenchomorpha</taxon>
        <taxon>Tylenchoidea</taxon>
        <taxon>Meloidogynidae</taxon>
        <taxon>Meloidogyninae</taxon>
        <taxon>Meloidogyne</taxon>
    </lineage>
</organism>
<dbReference type="Proteomes" id="UP001497535">
    <property type="component" value="Unassembled WGS sequence"/>
</dbReference>
<sequence>MIFPWVANHDLNLFENHNRNPYAGPHKIYMVSTLLAHLQNTYKFLRFPLNYFQHRLKNLCLHYLFHHNLFSFFL</sequence>
<gene>
    <name evidence="1" type="ORF">MENTE1834_LOCUS1752</name>
</gene>
<dbReference type="EMBL" id="CAVMJV010000001">
    <property type="protein sequence ID" value="CAK5010899.1"/>
    <property type="molecule type" value="Genomic_DNA"/>
</dbReference>
<accession>A0ACB0XP48</accession>
<name>A0ACB0XP48_MELEN</name>